<sequence>MAKAVSVRSGSIEEAVVVQQLIPEFENPYSVAEYTNRLLSSEHVILIAEENGKPIGFKVGYDRFLNGEVFYSWMGGVLPDHRQKGIARLLLQKMEVWCRLKGYKALKFKTQNRHRSMMQFAIRAGFDVVDFVAKGDLKMHEVYFLKEL</sequence>
<evidence type="ECO:0000313" key="3">
    <source>
        <dbReference type="Proteomes" id="UP000256779"/>
    </source>
</evidence>
<feature type="domain" description="N-acetyltransferase" evidence="1">
    <location>
        <begin position="5"/>
        <end position="148"/>
    </location>
</feature>
<dbReference type="InterPro" id="IPR016181">
    <property type="entry name" value="Acyl_CoA_acyltransferase"/>
</dbReference>
<organism evidence="2 3">
    <name type="scientific">Marinoscillum furvescens DSM 4134</name>
    <dbReference type="NCBI Taxonomy" id="1122208"/>
    <lineage>
        <taxon>Bacteria</taxon>
        <taxon>Pseudomonadati</taxon>
        <taxon>Bacteroidota</taxon>
        <taxon>Cytophagia</taxon>
        <taxon>Cytophagales</taxon>
        <taxon>Reichenbachiellaceae</taxon>
        <taxon>Marinoscillum</taxon>
    </lineage>
</organism>
<dbReference type="AlphaFoldDB" id="A0A3D9LJF4"/>
<dbReference type="EMBL" id="QREG01000001">
    <property type="protein sequence ID" value="REE05786.1"/>
    <property type="molecule type" value="Genomic_DNA"/>
</dbReference>
<evidence type="ECO:0000313" key="2">
    <source>
        <dbReference type="EMBL" id="REE05786.1"/>
    </source>
</evidence>
<keyword evidence="2" id="KW-0808">Transferase</keyword>
<reference evidence="2 3" key="1">
    <citation type="submission" date="2018-07" db="EMBL/GenBank/DDBJ databases">
        <title>Genomic Encyclopedia of Type Strains, Phase IV (KMG-IV): sequencing the most valuable type-strain genomes for metagenomic binning, comparative biology and taxonomic classification.</title>
        <authorList>
            <person name="Goeker M."/>
        </authorList>
    </citation>
    <scope>NUCLEOTIDE SEQUENCE [LARGE SCALE GENOMIC DNA]</scope>
    <source>
        <strain evidence="2 3">DSM 4134</strain>
    </source>
</reference>
<accession>A0A3D9LJF4</accession>
<dbReference type="Pfam" id="PF00583">
    <property type="entry name" value="Acetyltransf_1"/>
    <property type="match status" value="1"/>
</dbReference>
<dbReference type="PROSITE" id="PS51186">
    <property type="entry name" value="GNAT"/>
    <property type="match status" value="1"/>
</dbReference>
<dbReference type="RefSeq" id="WP_115866286.1">
    <property type="nucleotide sequence ID" value="NZ_QREG01000001.1"/>
</dbReference>
<dbReference type="GO" id="GO:0016747">
    <property type="term" value="F:acyltransferase activity, transferring groups other than amino-acyl groups"/>
    <property type="evidence" value="ECO:0007669"/>
    <property type="project" value="InterPro"/>
</dbReference>
<dbReference type="CDD" id="cd04301">
    <property type="entry name" value="NAT_SF"/>
    <property type="match status" value="1"/>
</dbReference>
<name>A0A3D9LJF4_MARFU</name>
<dbReference type="InterPro" id="IPR000182">
    <property type="entry name" value="GNAT_dom"/>
</dbReference>
<evidence type="ECO:0000259" key="1">
    <source>
        <dbReference type="PROSITE" id="PS51186"/>
    </source>
</evidence>
<dbReference type="Proteomes" id="UP000256779">
    <property type="component" value="Unassembled WGS sequence"/>
</dbReference>
<protein>
    <submittedName>
        <fullName evidence="2">Acetyltransferase (GNAT) family protein</fullName>
    </submittedName>
</protein>
<comment type="caution">
    <text evidence="2">The sequence shown here is derived from an EMBL/GenBank/DDBJ whole genome shotgun (WGS) entry which is preliminary data.</text>
</comment>
<gene>
    <name evidence="2" type="ORF">C7460_101305</name>
</gene>
<dbReference type="SUPFAM" id="SSF55729">
    <property type="entry name" value="Acyl-CoA N-acyltransferases (Nat)"/>
    <property type="match status" value="1"/>
</dbReference>
<dbReference type="Gene3D" id="3.40.630.30">
    <property type="match status" value="1"/>
</dbReference>
<dbReference type="OrthoDB" id="9812289at2"/>
<keyword evidence="3" id="KW-1185">Reference proteome</keyword>
<proteinExistence type="predicted"/>